<dbReference type="EMBL" id="PYWX01000026">
    <property type="protein sequence ID" value="PTC29131.1"/>
    <property type="molecule type" value="Genomic_DNA"/>
</dbReference>
<evidence type="ECO:0000313" key="4">
    <source>
        <dbReference type="Proteomes" id="UP000199129"/>
    </source>
</evidence>
<proteinExistence type="predicted"/>
<evidence type="ECO:0000313" key="2">
    <source>
        <dbReference type="EMBL" id="PTC29131.1"/>
    </source>
</evidence>
<dbReference type="Proteomes" id="UP000240476">
    <property type="component" value="Unassembled WGS sequence"/>
</dbReference>
<evidence type="ECO:0008006" key="7">
    <source>
        <dbReference type="Google" id="ProtNLM"/>
    </source>
</evidence>
<dbReference type="Gene3D" id="1.10.30.50">
    <property type="match status" value="1"/>
</dbReference>
<gene>
    <name evidence="2" type="ORF">C9383_08095</name>
    <name evidence="1" type="ORF">F7R03_27325</name>
    <name evidence="3" type="ORF">SAMN04490198_5410</name>
</gene>
<keyword evidence="5" id="KW-1185">Reference proteome</keyword>
<evidence type="ECO:0000313" key="1">
    <source>
        <dbReference type="EMBL" id="KAB0563333.1"/>
    </source>
</evidence>
<protein>
    <recommendedName>
        <fullName evidence="7">HNH endonuclease</fullName>
    </recommendedName>
</protein>
<reference evidence="2 5" key="2">
    <citation type="submission" date="2018-03" db="EMBL/GenBank/DDBJ databases">
        <title>Draft genome sequence of the type strain of Pseudomonas palleroniana LMG 23076, isolated from rice in Cameroon.</title>
        <authorList>
            <person name="Tambong J.T."/>
        </authorList>
    </citation>
    <scope>NUCLEOTIDE SEQUENCE [LARGE SCALE GENOMIC DNA]</scope>
    <source>
        <strain evidence="2 5">LMG 23076</strain>
    </source>
</reference>
<organism evidence="3 4">
    <name type="scientific">Pseudomonas palleroniana</name>
    <dbReference type="NCBI Taxonomy" id="191390"/>
    <lineage>
        <taxon>Bacteria</taxon>
        <taxon>Pseudomonadati</taxon>
        <taxon>Pseudomonadota</taxon>
        <taxon>Gammaproteobacteria</taxon>
        <taxon>Pseudomonadales</taxon>
        <taxon>Pseudomonadaceae</taxon>
        <taxon>Pseudomonas</taxon>
    </lineage>
</organism>
<dbReference type="EMBL" id="VZPQ01000032">
    <property type="protein sequence ID" value="KAB0563333.1"/>
    <property type="molecule type" value="Genomic_DNA"/>
</dbReference>
<reference evidence="1 6" key="3">
    <citation type="submission" date="2019-09" db="EMBL/GenBank/DDBJ databases">
        <title>Draft genome sequences of 48 bacterial type strains from the CCUG.</title>
        <authorList>
            <person name="Tunovic T."/>
            <person name="Pineiro-Iglesias B."/>
            <person name="Unosson C."/>
            <person name="Inganas E."/>
            <person name="Ohlen M."/>
            <person name="Cardew S."/>
            <person name="Jensie-Markopoulos S."/>
            <person name="Salva-Serra F."/>
            <person name="Jaen-Luchoro D."/>
            <person name="Karlsson R."/>
            <person name="Svensson-Stadler L."/>
            <person name="Chun J."/>
            <person name="Moore E."/>
        </authorList>
    </citation>
    <scope>NUCLEOTIDE SEQUENCE [LARGE SCALE GENOMIC DNA]</scope>
    <source>
        <strain evidence="1 6">CCUG 51524</strain>
    </source>
</reference>
<evidence type="ECO:0000313" key="5">
    <source>
        <dbReference type="Proteomes" id="UP000240476"/>
    </source>
</evidence>
<name>A0A1H5P9U9_9PSED</name>
<accession>A0A1H5P9U9</accession>
<evidence type="ECO:0000313" key="6">
    <source>
        <dbReference type="Proteomes" id="UP000423257"/>
    </source>
</evidence>
<dbReference type="RefSeq" id="WP_090371771.1">
    <property type="nucleotide sequence ID" value="NZ_FNUA01000002.1"/>
</dbReference>
<evidence type="ECO:0000313" key="3">
    <source>
        <dbReference type="EMBL" id="SEF09777.1"/>
    </source>
</evidence>
<dbReference type="Proteomes" id="UP000423257">
    <property type="component" value="Unassembled WGS sequence"/>
</dbReference>
<dbReference type="EMBL" id="FNUA01000002">
    <property type="protein sequence ID" value="SEF09777.1"/>
    <property type="molecule type" value="Genomic_DNA"/>
</dbReference>
<reference evidence="3 4" key="1">
    <citation type="submission" date="2016-10" db="EMBL/GenBank/DDBJ databases">
        <authorList>
            <person name="de Groot N.N."/>
        </authorList>
    </citation>
    <scope>NUCLEOTIDE SEQUENCE [LARGE SCALE GENOMIC DNA]</scope>
    <source>
        <strain evidence="3 4">BS3265</strain>
    </source>
</reference>
<sequence>MIINIAHVWQGVSARHEGFLLVKLQKLSKFLSGFNGPSTTHHKLMVFLDIHKKAICQSDPLALPGVIAAFSQTFTCAVDVDYVKGLFGKYLCYENFIAKEKVVLLKKWDAYALCASTQLKVCPYCHIQPIDTYVSPDGLKSYRPNIDHYYPKAEFPFLALSIGNFIPCCEKCNGPQMKGATRFDLTPHLHPLVDAENITFRLIPKGQAIDPTALALQAKKTAYEIELVASNGTCQKVDNSVATFQLLARYQVCVPDALAVAKLSRQGSRKKILPELLPELDFDDDHPLGFDDSDDSYKNVLMGKLKLDIARQYGVI</sequence>
<dbReference type="Proteomes" id="UP000199129">
    <property type="component" value="Unassembled WGS sequence"/>
</dbReference>
<dbReference type="AlphaFoldDB" id="A0A1H5P9U9"/>